<organism evidence="1 2">
    <name type="scientific">Thiomonas arsenitoxydans (strain DSM 22701 / CIP 110005 / 3As)</name>
    <dbReference type="NCBI Taxonomy" id="426114"/>
    <lineage>
        <taxon>Bacteria</taxon>
        <taxon>Pseudomonadati</taxon>
        <taxon>Pseudomonadota</taxon>
        <taxon>Betaproteobacteria</taxon>
        <taxon>Burkholderiales</taxon>
        <taxon>Thiomonas</taxon>
    </lineage>
</organism>
<evidence type="ECO:0000313" key="1">
    <source>
        <dbReference type="EMBL" id="MBN8743498.1"/>
    </source>
</evidence>
<evidence type="ECO:0000313" key="2">
    <source>
        <dbReference type="Proteomes" id="UP000664800"/>
    </source>
</evidence>
<gene>
    <name evidence="1" type="ORF">J0I24_04240</name>
</gene>
<protein>
    <submittedName>
        <fullName evidence="1">Uncharacterized protein</fullName>
    </submittedName>
</protein>
<dbReference type="AlphaFoldDB" id="A0A8I1SVC0"/>
<proteinExistence type="predicted"/>
<sequence>MFAQQADGDAPGLALGLACVAVIDPRSARRTAMHDLARSPRGNLMVRGSDNAVAAGFKAVALLLDPVSDKILRAFNQVGGSDEVWFDSARGDFVLAAVGTLMPYRERVPVGT</sequence>
<comment type="caution">
    <text evidence="1">The sequence shown here is derived from an EMBL/GenBank/DDBJ whole genome shotgun (WGS) entry which is preliminary data.</text>
</comment>
<name>A0A8I1SVC0_THIA3</name>
<dbReference type="EMBL" id="JAFKMR010000012">
    <property type="protein sequence ID" value="MBN8743498.1"/>
    <property type="molecule type" value="Genomic_DNA"/>
</dbReference>
<dbReference type="RefSeq" id="WP_276728326.1">
    <property type="nucleotide sequence ID" value="NZ_JAFKMR010000012.1"/>
</dbReference>
<reference evidence="1" key="1">
    <citation type="submission" date="2021-02" db="EMBL/GenBank/DDBJ databases">
        <title>Thiocyanate and organic carbon inputs drive convergent selection for specific autotrophic Afipia and Thiobacillus strains within complex microbiomes.</title>
        <authorList>
            <person name="Huddy R.J."/>
            <person name="Sachdeva R."/>
            <person name="Kadzinga F."/>
            <person name="Kantor R.S."/>
            <person name="Harrison S.T.L."/>
            <person name="Banfield J.F."/>
        </authorList>
    </citation>
    <scope>NUCLEOTIDE SEQUENCE</scope>
    <source>
        <strain evidence="1">SCN18_13_7_16_R3_B_64_19</strain>
    </source>
</reference>
<dbReference type="Proteomes" id="UP000664800">
    <property type="component" value="Unassembled WGS sequence"/>
</dbReference>
<accession>A0A8I1SVC0</accession>